<accession>A0ABP3AXG1</accession>
<gene>
    <name evidence="2" type="ORF">MFLO_14067</name>
</gene>
<proteinExistence type="predicted"/>
<dbReference type="EMBL" id="AODF01000037">
    <property type="protein sequence ID" value="EUJ26492.1"/>
    <property type="molecule type" value="Genomic_DNA"/>
</dbReference>
<dbReference type="RefSeq" id="WP_036098315.1">
    <property type="nucleotide sequence ID" value="NZ_AODF01000037.1"/>
</dbReference>
<evidence type="ECO:0000259" key="1">
    <source>
        <dbReference type="Pfam" id="PF12695"/>
    </source>
</evidence>
<comment type="caution">
    <text evidence="2">The sequence shown here is derived from an EMBL/GenBank/DDBJ whole genome shotgun (WGS) entry which is preliminary data.</text>
</comment>
<keyword evidence="3" id="KW-1185">Reference proteome</keyword>
<dbReference type="InterPro" id="IPR029058">
    <property type="entry name" value="AB_hydrolase_fold"/>
</dbReference>
<feature type="domain" description="Alpha/beta hydrolase fold-5" evidence="1">
    <location>
        <begin position="63"/>
        <end position="226"/>
    </location>
</feature>
<dbReference type="InterPro" id="IPR029059">
    <property type="entry name" value="AB_hydrolase_5"/>
</dbReference>
<evidence type="ECO:0000313" key="2">
    <source>
        <dbReference type="EMBL" id="EUJ26492.1"/>
    </source>
</evidence>
<sequence length="243" mass="26938">MKKLIGFGSLLILGLLLVWGYFYFNTSPSENAMQAANETSKVDVLESDNTLIFEPKETTNKVSIILYPGAFVNALSYAPLAKNLAEHGYKTYIPEMPFDLAVFGKNKAEAIIDQNRDEEFVIGGHSLGGVMASRFANEHADQLKGIFYLASYPDKKGEIKGTNLAALSITATRDGVLNQTKYKENKRYLPNDTTFTEIKGGNHAQFGSYGKQNGDRKATISEEKQTSETSQAMISWLEKIKLK</sequence>
<reference evidence="2 3" key="1">
    <citation type="journal article" date="2014" name="Int. J. Syst. Evol. Microbiol.">
        <title>Listeria floridensis sp. nov., Listeria aquatica sp. nov., Listeria cornellensis sp. nov., Listeria riparia sp. nov. and Listeria grandensis sp. nov., from agricultural and natural environments.</title>
        <authorList>
            <person name="den Bakker H.C."/>
            <person name="Warchocki S."/>
            <person name="Wright E.M."/>
            <person name="Allred A.F."/>
            <person name="Ahlstrom C."/>
            <person name="Manuel C.S."/>
            <person name="Stasiewicz M.J."/>
            <person name="Burrell A."/>
            <person name="Roof S."/>
            <person name="Strawn L."/>
            <person name="Fortes E.D."/>
            <person name="Nightingale K.K."/>
            <person name="Kephart D."/>
            <person name="Wiedmann M."/>
        </authorList>
    </citation>
    <scope>NUCLEOTIDE SEQUENCE [LARGE SCALE GENOMIC DNA]</scope>
    <source>
        <strain evidence="2 3">FSL S10-1187</strain>
    </source>
</reference>
<organism evidence="2 3">
    <name type="scientific">Listeria floridensis FSL S10-1187</name>
    <dbReference type="NCBI Taxonomy" id="1265817"/>
    <lineage>
        <taxon>Bacteria</taxon>
        <taxon>Bacillati</taxon>
        <taxon>Bacillota</taxon>
        <taxon>Bacilli</taxon>
        <taxon>Bacillales</taxon>
        <taxon>Listeriaceae</taxon>
        <taxon>Listeria</taxon>
    </lineage>
</organism>
<dbReference type="Proteomes" id="UP000019249">
    <property type="component" value="Unassembled WGS sequence"/>
</dbReference>
<dbReference type="Gene3D" id="3.40.50.1820">
    <property type="entry name" value="alpha/beta hydrolase"/>
    <property type="match status" value="1"/>
</dbReference>
<dbReference type="SUPFAM" id="SSF53474">
    <property type="entry name" value="alpha/beta-Hydrolases"/>
    <property type="match status" value="1"/>
</dbReference>
<dbReference type="Pfam" id="PF12695">
    <property type="entry name" value="Abhydrolase_5"/>
    <property type="match status" value="1"/>
</dbReference>
<evidence type="ECO:0000313" key="3">
    <source>
        <dbReference type="Proteomes" id="UP000019249"/>
    </source>
</evidence>
<protein>
    <recommendedName>
        <fullName evidence="1">Alpha/beta hydrolase fold-5 domain-containing protein</fullName>
    </recommendedName>
</protein>
<name>A0ABP3AXG1_9LIST</name>